<keyword evidence="3" id="KW-1185">Reference proteome</keyword>
<sequence length="82" mass="9355">MPAKNKPLTQKTSVPESSVNRVQKRTHSQSCTNENRSQKKFEIDDEEAEIKQQCLSKNAVLKLSEDLQLSSFKSIDTKSKMK</sequence>
<dbReference type="AlphaFoldDB" id="A0A4U5NUL3"/>
<accession>A0A4U5NUL3</accession>
<feature type="compositionally biased region" description="Polar residues" evidence="1">
    <location>
        <begin position="7"/>
        <end position="21"/>
    </location>
</feature>
<protein>
    <submittedName>
        <fullName evidence="2">Uncharacterized protein</fullName>
    </submittedName>
</protein>
<reference evidence="2 3" key="1">
    <citation type="journal article" date="2015" name="Genome Biol.">
        <title>Comparative genomics of Steinernema reveals deeply conserved gene regulatory networks.</title>
        <authorList>
            <person name="Dillman A.R."/>
            <person name="Macchietto M."/>
            <person name="Porter C.F."/>
            <person name="Rogers A."/>
            <person name="Williams B."/>
            <person name="Antoshechkin I."/>
            <person name="Lee M.M."/>
            <person name="Goodwin Z."/>
            <person name="Lu X."/>
            <person name="Lewis E.E."/>
            <person name="Goodrich-Blair H."/>
            <person name="Stock S.P."/>
            <person name="Adams B.J."/>
            <person name="Sternberg P.W."/>
            <person name="Mortazavi A."/>
        </authorList>
    </citation>
    <scope>NUCLEOTIDE SEQUENCE [LARGE SCALE GENOMIC DNA]</scope>
    <source>
        <strain evidence="2 3">ALL</strain>
    </source>
</reference>
<dbReference type="Proteomes" id="UP000298663">
    <property type="component" value="Unassembled WGS sequence"/>
</dbReference>
<proteinExistence type="predicted"/>
<evidence type="ECO:0000256" key="1">
    <source>
        <dbReference type="SAM" id="MobiDB-lite"/>
    </source>
</evidence>
<comment type="caution">
    <text evidence="2">The sequence shown here is derived from an EMBL/GenBank/DDBJ whole genome shotgun (WGS) entry which is preliminary data.</text>
</comment>
<dbReference type="EMBL" id="AZBU02000003">
    <property type="protein sequence ID" value="TKR87219.1"/>
    <property type="molecule type" value="Genomic_DNA"/>
</dbReference>
<feature type="region of interest" description="Disordered" evidence="1">
    <location>
        <begin position="1"/>
        <end position="43"/>
    </location>
</feature>
<name>A0A4U5NUL3_STECR</name>
<gene>
    <name evidence="2" type="ORF">L596_011654</name>
</gene>
<organism evidence="2 3">
    <name type="scientific">Steinernema carpocapsae</name>
    <name type="common">Entomopathogenic nematode</name>
    <dbReference type="NCBI Taxonomy" id="34508"/>
    <lineage>
        <taxon>Eukaryota</taxon>
        <taxon>Metazoa</taxon>
        <taxon>Ecdysozoa</taxon>
        <taxon>Nematoda</taxon>
        <taxon>Chromadorea</taxon>
        <taxon>Rhabditida</taxon>
        <taxon>Tylenchina</taxon>
        <taxon>Panagrolaimomorpha</taxon>
        <taxon>Strongyloidoidea</taxon>
        <taxon>Steinernematidae</taxon>
        <taxon>Steinernema</taxon>
    </lineage>
</organism>
<evidence type="ECO:0000313" key="3">
    <source>
        <dbReference type="Proteomes" id="UP000298663"/>
    </source>
</evidence>
<reference evidence="2 3" key="2">
    <citation type="journal article" date="2019" name="G3 (Bethesda)">
        <title>Hybrid Assembly of the Genome of the Entomopathogenic Nematode Steinernema carpocapsae Identifies the X-Chromosome.</title>
        <authorList>
            <person name="Serra L."/>
            <person name="Macchietto M."/>
            <person name="Macias-Munoz A."/>
            <person name="McGill C.J."/>
            <person name="Rodriguez I.M."/>
            <person name="Rodriguez B."/>
            <person name="Murad R."/>
            <person name="Mortazavi A."/>
        </authorList>
    </citation>
    <scope>NUCLEOTIDE SEQUENCE [LARGE SCALE GENOMIC DNA]</scope>
    <source>
        <strain evidence="2 3">ALL</strain>
    </source>
</reference>
<evidence type="ECO:0000313" key="2">
    <source>
        <dbReference type="EMBL" id="TKR87219.1"/>
    </source>
</evidence>